<protein>
    <submittedName>
        <fullName evidence="1">Uncharacterized protein</fullName>
    </submittedName>
</protein>
<feature type="non-terminal residue" evidence="1">
    <location>
        <position position="1"/>
    </location>
</feature>
<evidence type="ECO:0000313" key="1">
    <source>
        <dbReference type="EMBL" id="KAJ1103167.1"/>
    </source>
</evidence>
<evidence type="ECO:0000313" key="2">
    <source>
        <dbReference type="Proteomes" id="UP001066276"/>
    </source>
</evidence>
<organism evidence="1 2">
    <name type="scientific">Pleurodeles waltl</name>
    <name type="common">Iberian ribbed newt</name>
    <dbReference type="NCBI Taxonomy" id="8319"/>
    <lineage>
        <taxon>Eukaryota</taxon>
        <taxon>Metazoa</taxon>
        <taxon>Chordata</taxon>
        <taxon>Craniata</taxon>
        <taxon>Vertebrata</taxon>
        <taxon>Euteleostomi</taxon>
        <taxon>Amphibia</taxon>
        <taxon>Batrachia</taxon>
        <taxon>Caudata</taxon>
        <taxon>Salamandroidea</taxon>
        <taxon>Salamandridae</taxon>
        <taxon>Pleurodelinae</taxon>
        <taxon>Pleurodeles</taxon>
    </lineage>
</organism>
<name>A0AAV7MI02_PLEWA</name>
<dbReference type="Proteomes" id="UP001066276">
    <property type="component" value="Chromosome 9"/>
</dbReference>
<dbReference type="EMBL" id="JANPWB010000013">
    <property type="protein sequence ID" value="KAJ1103167.1"/>
    <property type="molecule type" value="Genomic_DNA"/>
</dbReference>
<keyword evidence="2" id="KW-1185">Reference proteome</keyword>
<accession>A0AAV7MI02</accession>
<sequence length="95" mass="10455">REGVLGLWWQGRRICPRRSCARCGERWRGRGWRSGVGRRGVEVESVVQVGRSGVVECLVSVGEELEGDPLVWGEPVEVFQVVGDVAAAGYVEDQS</sequence>
<comment type="caution">
    <text evidence="1">The sequence shown here is derived from an EMBL/GenBank/DDBJ whole genome shotgun (WGS) entry which is preliminary data.</text>
</comment>
<reference evidence="1" key="1">
    <citation type="journal article" date="2022" name="bioRxiv">
        <title>Sequencing and chromosome-scale assembly of the giantPleurodeles waltlgenome.</title>
        <authorList>
            <person name="Brown T."/>
            <person name="Elewa A."/>
            <person name="Iarovenko S."/>
            <person name="Subramanian E."/>
            <person name="Araus A.J."/>
            <person name="Petzold A."/>
            <person name="Susuki M."/>
            <person name="Suzuki K.-i.T."/>
            <person name="Hayashi T."/>
            <person name="Toyoda A."/>
            <person name="Oliveira C."/>
            <person name="Osipova E."/>
            <person name="Leigh N.D."/>
            <person name="Simon A."/>
            <person name="Yun M.H."/>
        </authorList>
    </citation>
    <scope>NUCLEOTIDE SEQUENCE</scope>
    <source>
        <strain evidence="1">20211129_DDA</strain>
        <tissue evidence="1">Liver</tissue>
    </source>
</reference>
<feature type="non-terminal residue" evidence="1">
    <location>
        <position position="95"/>
    </location>
</feature>
<proteinExistence type="predicted"/>
<dbReference type="AlphaFoldDB" id="A0AAV7MI02"/>
<gene>
    <name evidence="1" type="ORF">NDU88_000594</name>
</gene>